<feature type="transmembrane region" description="Helical" evidence="5">
    <location>
        <begin position="100"/>
        <end position="119"/>
    </location>
</feature>
<gene>
    <name evidence="6" type="ORF">CTAYLR_008321</name>
</gene>
<dbReference type="Gene3D" id="1.20.1250.20">
    <property type="entry name" value="MFS general substrate transporter like domains"/>
    <property type="match status" value="1"/>
</dbReference>
<feature type="transmembrane region" description="Helical" evidence="5">
    <location>
        <begin position="188"/>
        <end position="210"/>
    </location>
</feature>
<evidence type="ECO:0000313" key="6">
    <source>
        <dbReference type="EMBL" id="KAJ8600698.1"/>
    </source>
</evidence>
<feature type="transmembrane region" description="Helical" evidence="5">
    <location>
        <begin position="367"/>
        <end position="386"/>
    </location>
</feature>
<dbReference type="InterPro" id="IPR036259">
    <property type="entry name" value="MFS_trans_sf"/>
</dbReference>
<keyword evidence="2 5" id="KW-0812">Transmembrane</keyword>
<keyword evidence="7" id="KW-1185">Reference proteome</keyword>
<keyword evidence="3 5" id="KW-1133">Transmembrane helix</keyword>
<dbReference type="Pfam" id="PF07690">
    <property type="entry name" value="MFS_1"/>
    <property type="match status" value="1"/>
</dbReference>
<comment type="caution">
    <text evidence="6">The sequence shown here is derived from an EMBL/GenBank/DDBJ whole genome shotgun (WGS) entry which is preliminary data.</text>
</comment>
<accession>A0AAD7UBN4</accession>
<feature type="transmembrane region" description="Helical" evidence="5">
    <location>
        <begin position="68"/>
        <end position="88"/>
    </location>
</feature>
<dbReference type="SUPFAM" id="SSF103473">
    <property type="entry name" value="MFS general substrate transporter"/>
    <property type="match status" value="1"/>
</dbReference>
<protein>
    <submittedName>
        <fullName evidence="6">Uncharacterized protein</fullName>
    </submittedName>
</protein>
<sequence length="507" mass="52718">MLFVVPIVSALVVVPLKRSPSVGRVARSRAPPPHKVSVVRRQTAVRSSSVSSSSSESYRLYASRWGQLGMLSLLALISDWVCFATAAVPSEFKAATGMSSASLIDLFLASNVVSCFLYTDVSRVLGLRKSTVLAAGLMAAGCALRAGLFADRGATILGTALVGVAQPFFQCAPPLLSAVWFSSTERSLATATALNANQLGIAAAFVVGGLMRSDLELYFGTICVASVLALGLAAAFCRDKPPTPPTASAAAKTLANRRPELTFHKSLSTLLDSDNFLAALAAFVASIGVTNVVSAFAGDALDRAGCGSAHVASIGAAFQVAIVLGGVGLGAYVDKTKSYKDTTLACLGTALGLVALLGVACGYDRQLPATLVVTAILALGAVVGPVQPINAELAVEVSHPFDENAVEAAQQLAGNLASALLVPAYQAARLFDLEVEPSKHLLSGDHFGFSAHFHHPRFGLLLPEPSFLPPTDVRGDTLLLTLLLAITFVYFKGADFDLKRSALDDDL</sequence>
<feature type="transmembrane region" description="Helical" evidence="5">
    <location>
        <begin position="217"/>
        <end position="236"/>
    </location>
</feature>
<organism evidence="6 7">
    <name type="scientific">Chrysophaeum taylorii</name>
    <dbReference type="NCBI Taxonomy" id="2483200"/>
    <lineage>
        <taxon>Eukaryota</taxon>
        <taxon>Sar</taxon>
        <taxon>Stramenopiles</taxon>
        <taxon>Ochrophyta</taxon>
        <taxon>Pelagophyceae</taxon>
        <taxon>Pelagomonadales</taxon>
        <taxon>Pelagomonadaceae</taxon>
        <taxon>Chrysophaeum</taxon>
    </lineage>
</organism>
<dbReference type="PANTHER" id="PTHR10924:SF6">
    <property type="entry name" value="SOLUTE CARRIER FAMILY 49 MEMBER A3"/>
    <property type="match status" value="1"/>
</dbReference>
<comment type="subcellular location">
    <subcellularLocation>
        <location evidence="1">Membrane</location>
        <topology evidence="1">Multi-pass membrane protein</topology>
    </subcellularLocation>
</comment>
<dbReference type="GO" id="GO:0022857">
    <property type="term" value="F:transmembrane transporter activity"/>
    <property type="evidence" value="ECO:0007669"/>
    <property type="project" value="InterPro"/>
</dbReference>
<dbReference type="PANTHER" id="PTHR10924">
    <property type="entry name" value="MAJOR FACILITATOR SUPERFAMILY PROTEIN-RELATED"/>
    <property type="match status" value="1"/>
</dbReference>
<dbReference type="GO" id="GO:0016020">
    <property type="term" value="C:membrane"/>
    <property type="evidence" value="ECO:0007669"/>
    <property type="project" value="UniProtKB-SubCell"/>
</dbReference>
<feature type="transmembrane region" description="Helical" evidence="5">
    <location>
        <begin position="276"/>
        <end position="297"/>
    </location>
</feature>
<name>A0AAD7UBN4_9STRA</name>
<feature type="transmembrane region" description="Helical" evidence="5">
    <location>
        <begin position="131"/>
        <end position="148"/>
    </location>
</feature>
<proteinExistence type="predicted"/>
<reference evidence="6" key="1">
    <citation type="submission" date="2023-01" db="EMBL/GenBank/DDBJ databases">
        <title>Metagenome sequencing of chrysophaentin producing Chrysophaeum taylorii.</title>
        <authorList>
            <person name="Davison J."/>
            <person name="Bewley C."/>
        </authorList>
    </citation>
    <scope>NUCLEOTIDE SEQUENCE</scope>
    <source>
        <strain evidence="6">NIES-1699</strain>
    </source>
</reference>
<dbReference type="InterPro" id="IPR011701">
    <property type="entry name" value="MFS"/>
</dbReference>
<dbReference type="AlphaFoldDB" id="A0AAD7UBN4"/>
<feature type="transmembrane region" description="Helical" evidence="5">
    <location>
        <begin position="473"/>
        <end position="491"/>
    </location>
</feature>
<evidence type="ECO:0000256" key="5">
    <source>
        <dbReference type="SAM" id="Phobius"/>
    </source>
</evidence>
<evidence type="ECO:0000256" key="4">
    <source>
        <dbReference type="ARBA" id="ARBA00023136"/>
    </source>
</evidence>
<feature type="transmembrane region" description="Helical" evidence="5">
    <location>
        <begin position="342"/>
        <end position="360"/>
    </location>
</feature>
<evidence type="ECO:0000256" key="3">
    <source>
        <dbReference type="ARBA" id="ARBA00022989"/>
    </source>
</evidence>
<dbReference type="EMBL" id="JAQMWT010000481">
    <property type="protein sequence ID" value="KAJ8600698.1"/>
    <property type="molecule type" value="Genomic_DNA"/>
</dbReference>
<feature type="transmembrane region" description="Helical" evidence="5">
    <location>
        <begin position="309"/>
        <end position="330"/>
    </location>
</feature>
<keyword evidence="4 5" id="KW-0472">Membrane</keyword>
<dbReference type="Proteomes" id="UP001230188">
    <property type="component" value="Unassembled WGS sequence"/>
</dbReference>
<evidence type="ECO:0000313" key="7">
    <source>
        <dbReference type="Proteomes" id="UP001230188"/>
    </source>
</evidence>
<evidence type="ECO:0000256" key="2">
    <source>
        <dbReference type="ARBA" id="ARBA00022692"/>
    </source>
</evidence>
<evidence type="ECO:0000256" key="1">
    <source>
        <dbReference type="ARBA" id="ARBA00004141"/>
    </source>
</evidence>
<dbReference type="InterPro" id="IPR049680">
    <property type="entry name" value="FLVCR1-2_SLC49-like"/>
</dbReference>